<dbReference type="Pfam" id="PF00072">
    <property type="entry name" value="Response_reg"/>
    <property type="match status" value="1"/>
</dbReference>
<evidence type="ECO:0000313" key="10">
    <source>
        <dbReference type="EMBL" id="MFC0390045.1"/>
    </source>
</evidence>
<dbReference type="SMART" id="SM00448">
    <property type="entry name" value="REC"/>
    <property type="match status" value="1"/>
</dbReference>
<dbReference type="SUPFAM" id="SSF52172">
    <property type="entry name" value="CheY-like"/>
    <property type="match status" value="1"/>
</dbReference>
<keyword evidence="4 7" id="KW-0238">DNA-binding</keyword>
<feature type="domain" description="Response regulatory" evidence="8">
    <location>
        <begin position="4"/>
        <end position="118"/>
    </location>
</feature>
<evidence type="ECO:0000256" key="7">
    <source>
        <dbReference type="PROSITE-ProRule" id="PRU01091"/>
    </source>
</evidence>
<name>A0ABV6J2F4_9BACL</name>
<gene>
    <name evidence="10" type="ORF">ACFFJ8_01515</name>
</gene>
<dbReference type="InterPro" id="IPR001789">
    <property type="entry name" value="Sig_transdc_resp-reg_receiver"/>
</dbReference>
<evidence type="ECO:0000313" key="11">
    <source>
        <dbReference type="Proteomes" id="UP001589818"/>
    </source>
</evidence>
<keyword evidence="3" id="KW-0805">Transcription regulation</keyword>
<dbReference type="PANTHER" id="PTHR48111:SF22">
    <property type="entry name" value="REGULATOR OF RPOS"/>
    <property type="match status" value="1"/>
</dbReference>
<protein>
    <submittedName>
        <fullName evidence="10">Response regulator transcription factor</fullName>
    </submittedName>
</protein>
<dbReference type="InterPro" id="IPR039420">
    <property type="entry name" value="WalR-like"/>
</dbReference>
<dbReference type="PANTHER" id="PTHR48111">
    <property type="entry name" value="REGULATOR OF RPOS"/>
    <property type="match status" value="1"/>
</dbReference>
<dbReference type="InterPro" id="IPR011006">
    <property type="entry name" value="CheY-like_superfamily"/>
</dbReference>
<dbReference type="CDD" id="cd17624">
    <property type="entry name" value="REC_OmpR_PmrA-like"/>
    <property type="match status" value="1"/>
</dbReference>
<feature type="domain" description="OmpR/PhoB-type" evidence="9">
    <location>
        <begin position="126"/>
        <end position="225"/>
    </location>
</feature>
<feature type="DNA-binding region" description="OmpR/PhoB-type" evidence="7">
    <location>
        <begin position="126"/>
        <end position="225"/>
    </location>
</feature>
<evidence type="ECO:0000259" key="9">
    <source>
        <dbReference type="PROSITE" id="PS51755"/>
    </source>
</evidence>
<evidence type="ECO:0000256" key="5">
    <source>
        <dbReference type="ARBA" id="ARBA00023163"/>
    </source>
</evidence>
<dbReference type="InterPro" id="IPR001867">
    <property type="entry name" value="OmpR/PhoB-type_DNA-bd"/>
</dbReference>
<evidence type="ECO:0000256" key="2">
    <source>
        <dbReference type="ARBA" id="ARBA00023012"/>
    </source>
</evidence>
<keyword evidence="2" id="KW-0902">Two-component regulatory system</keyword>
<evidence type="ECO:0000256" key="1">
    <source>
        <dbReference type="ARBA" id="ARBA00022553"/>
    </source>
</evidence>
<evidence type="ECO:0000259" key="8">
    <source>
        <dbReference type="PROSITE" id="PS50110"/>
    </source>
</evidence>
<dbReference type="Gene3D" id="6.10.250.690">
    <property type="match status" value="1"/>
</dbReference>
<accession>A0ABV6J2F4</accession>
<comment type="caution">
    <text evidence="10">The sequence shown here is derived from an EMBL/GenBank/DDBJ whole genome shotgun (WGS) entry which is preliminary data.</text>
</comment>
<dbReference type="CDD" id="cd00383">
    <property type="entry name" value="trans_reg_C"/>
    <property type="match status" value="1"/>
</dbReference>
<dbReference type="Pfam" id="PF00486">
    <property type="entry name" value="Trans_reg_C"/>
    <property type="match status" value="1"/>
</dbReference>
<evidence type="ECO:0000256" key="6">
    <source>
        <dbReference type="PROSITE-ProRule" id="PRU00169"/>
    </source>
</evidence>
<dbReference type="SMART" id="SM00862">
    <property type="entry name" value="Trans_reg_C"/>
    <property type="match status" value="1"/>
</dbReference>
<organism evidence="10 11">
    <name type="scientific">Paenibacillus mendelii</name>
    <dbReference type="NCBI Taxonomy" id="206163"/>
    <lineage>
        <taxon>Bacteria</taxon>
        <taxon>Bacillati</taxon>
        <taxon>Bacillota</taxon>
        <taxon>Bacilli</taxon>
        <taxon>Bacillales</taxon>
        <taxon>Paenibacillaceae</taxon>
        <taxon>Paenibacillus</taxon>
    </lineage>
</organism>
<sequence length="231" mass="26294">MDLKVLVVEDDLSMQKAIGTGLRKFGYAVDVASDGEESLQLAQVNEYDAIVLDLNLPKIDGIDVLKEIRKFNQEIKVLILSARSEVEDKIAGLDVGANDYMAKPFHFKELEARLRALLRRKFILRDTRIAHGDLQIDTALKQVYVRNQMIDITKKEYGILEYLMMHKDKVIGAEEIIEHVWDSQTDLFSNTFKVHINSLKKKLAVHLGDQEIVKNTRGLGYFIAGVQHESV</sequence>
<reference evidence="10 11" key="1">
    <citation type="submission" date="2024-09" db="EMBL/GenBank/DDBJ databases">
        <authorList>
            <person name="Sun Q."/>
            <person name="Mori K."/>
        </authorList>
    </citation>
    <scope>NUCLEOTIDE SEQUENCE [LARGE SCALE GENOMIC DNA]</scope>
    <source>
        <strain evidence="10 11">CCM 4839</strain>
    </source>
</reference>
<dbReference type="Gene3D" id="1.10.10.10">
    <property type="entry name" value="Winged helix-like DNA-binding domain superfamily/Winged helix DNA-binding domain"/>
    <property type="match status" value="1"/>
</dbReference>
<dbReference type="PROSITE" id="PS50110">
    <property type="entry name" value="RESPONSE_REGULATORY"/>
    <property type="match status" value="1"/>
</dbReference>
<evidence type="ECO:0000256" key="4">
    <source>
        <dbReference type="ARBA" id="ARBA00023125"/>
    </source>
</evidence>
<dbReference type="Gene3D" id="3.40.50.2300">
    <property type="match status" value="1"/>
</dbReference>
<keyword evidence="11" id="KW-1185">Reference proteome</keyword>
<keyword evidence="1 6" id="KW-0597">Phosphoprotein</keyword>
<evidence type="ECO:0000256" key="3">
    <source>
        <dbReference type="ARBA" id="ARBA00023015"/>
    </source>
</evidence>
<dbReference type="EMBL" id="JBHLVF010000006">
    <property type="protein sequence ID" value="MFC0390045.1"/>
    <property type="molecule type" value="Genomic_DNA"/>
</dbReference>
<keyword evidence="5" id="KW-0804">Transcription</keyword>
<dbReference type="Proteomes" id="UP001589818">
    <property type="component" value="Unassembled WGS sequence"/>
</dbReference>
<feature type="modified residue" description="4-aspartylphosphate" evidence="6">
    <location>
        <position position="53"/>
    </location>
</feature>
<dbReference type="PROSITE" id="PS51755">
    <property type="entry name" value="OMPR_PHOB"/>
    <property type="match status" value="1"/>
</dbReference>
<proteinExistence type="predicted"/>
<dbReference type="RefSeq" id="WP_309145364.1">
    <property type="nucleotide sequence ID" value="NZ_JANHOF010000020.1"/>
</dbReference>
<dbReference type="InterPro" id="IPR036388">
    <property type="entry name" value="WH-like_DNA-bd_sf"/>
</dbReference>